<dbReference type="PANTHER" id="PTHR31876:SF26">
    <property type="entry name" value="PROTEIN LIKE COV 2"/>
    <property type="match status" value="1"/>
</dbReference>
<dbReference type="RefSeq" id="WP_144310023.1">
    <property type="nucleotide sequence ID" value="NZ_VMNK01000012.1"/>
</dbReference>
<dbReference type="AlphaFoldDB" id="A0A557QPG3"/>
<keyword evidence="1" id="KW-1133">Transmembrane helix</keyword>
<dbReference type="OrthoDB" id="5636623at2"/>
<feature type="transmembrane region" description="Helical" evidence="1">
    <location>
        <begin position="12"/>
        <end position="30"/>
    </location>
</feature>
<proteinExistence type="predicted"/>
<evidence type="ECO:0000313" key="3">
    <source>
        <dbReference type="Proteomes" id="UP000319502"/>
    </source>
</evidence>
<reference evidence="2 3" key="1">
    <citation type="submission" date="2019-07" db="EMBL/GenBank/DDBJ databases">
        <title>The pathways for chlorine oxyanion respiration interact through the shared metabolite chlorate.</title>
        <authorList>
            <person name="Barnum T.P."/>
            <person name="Cheng Y."/>
            <person name="Hill K.A."/>
            <person name="Lucas L.N."/>
            <person name="Carlson H.K."/>
            <person name="Coates J.D."/>
        </authorList>
    </citation>
    <scope>NUCLEOTIDE SEQUENCE [LARGE SCALE GENOMIC DNA]</scope>
    <source>
        <strain evidence="2 3">SFB-3</strain>
    </source>
</reference>
<dbReference type="Proteomes" id="UP000319502">
    <property type="component" value="Unassembled WGS sequence"/>
</dbReference>
<dbReference type="InterPro" id="IPR007462">
    <property type="entry name" value="COV1-like"/>
</dbReference>
<keyword evidence="1" id="KW-0472">Membrane</keyword>
<organism evidence="2 3">
    <name type="scientific">Denitromonas halophila</name>
    <dbReference type="NCBI Taxonomy" id="1629404"/>
    <lineage>
        <taxon>Bacteria</taxon>
        <taxon>Pseudomonadati</taxon>
        <taxon>Pseudomonadota</taxon>
        <taxon>Betaproteobacteria</taxon>
        <taxon>Rhodocyclales</taxon>
        <taxon>Zoogloeaceae</taxon>
        <taxon>Denitromonas</taxon>
    </lineage>
</organism>
<name>A0A557QPG3_9RHOO</name>
<dbReference type="PANTHER" id="PTHR31876">
    <property type="entry name" value="COV-LIKE PROTEIN 1"/>
    <property type="match status" value="1"/>
</dbReference>
<gene>
    <name evidence="2" type="ORF">FHP91_13135</name>
</gene>
<keyword evidence="1" id="KW-0812">Transmembrane</keyword>
<evidence type="ECO:0000256" key="1">
    <source>
        <dbReference type="SAM" id="Phobius"/>
    </source>
</evidence>
<keyword evidence="3" id="KW-1185">Reference proteome</keyword>
<dbReference type="Pfam" id="PF04367">
    <property type="entry name" value="DUF502"/>
    <property type="match status" value="1"/>
</dbReference>
<evidence type="ECO:0000313" key="2">
    <source>
        <dbReference type="EMBL" id="TVO54802.1"/>
    </source>
</evidence>
<feature type="transmembrane region" description="Helical" evidence="1">
    <location>
        <begin position="60"/>
        <end position="83"/>
    </location>
</feature>
<comment type="caution">
    <text evidence="2">The sequence shown here is derived from an EMBL/GenBank/DDBJ whole genome shotgun (WGS) entry which is preliminary data.</text>
</comment>
<accession>A0A557QPG3</accession>
<sequence>MMKTLGKIFASGLLAVVPIAATLYLLAWIFNTAETIFGDTLLALLPESLRDSETGEVLQIPGAGVVIGLGVILAVGLLMRAWVFRAVFHRLEDAVLAVPMVKSIYSAFRDFFALATKEDTTNELKVVAFTLPGSSVRLIGFVMRSDFTGLPDGIGGEGEVAVYFPMSYQIGGYTLLVPTEQLTPIDMSREAAMRFVLTAGVNSDGSPRAGR</sequence>
<dbReference type="EMBL" id="VMNK01000012">
    <property type="protein sequence ID" value="TVO54802.1"/>
    <property type="molecule type" value="Genomic_DNA"/>
</dbReference>
<protein>
    <submittedName>
        <fullName evidence="2">DUF502 domain-containing protein</fullName>
    </submittedName>
</protein>